<sequence>MITKARVLRVRVRGAGDVARVARAVVVYVEAGQPGAAAGLTRYHARRTAAGWARGRGAALVGLRGPVSSEALARVLGGRHAVTGQSLLTAAGSAGRAARPDGAATGGSALAGPAAAAAGVGGDARAPGTPVDGGEWLTVARAAALAGVAPEYLRRSLRRAAELRAADLAGRSPADGGAEEDAAGALAGTAASADRGEPGSPTVRAPEGQRRADLLVGEHGPDGRWRVRRAELERWLVQRTPPATVLGYDVVCAAPKSVSLLWAFGDDALRADIAAALDTAVDATISYLERHAAFGVVHKTSRRALGLAVASYLHHVSRSSEAHLHVHNIVVNAVAVPADPDDPGPGGWEWRTVDSEVLLREVTTAGYVGAAVLRHELSARRGVAWEPARSGVAEIAGFPTDLLAAFSTRHGEVSAEFAQLVAAGLEPSGGTAAVAQLRSRAPKKVLADEQVAQTQLDRLTAAGWTPARVSQLAPTLADDPGPRASARDDDIEALFTRLAGDSGLTARATTFVRRDVVRHVAGWAGDRLDAEQIERLADRFLADRRVVLLHDTVRARRRHEPEPLFTVEGLLAAEDTLFALHRQGQVAAGARPRLLVDPALLDTHLGAATGPAPGGGPALSAEQVELVRRLLTSGDLVRLAVGPAGTGKTEAMRVLAKILAAAGHPVLATAHGGRQAEELADRIGIPARVVASWLTRLDNTDTPADVWPPGAALIVDEATQVATRDAERLLRYATRTGTVIIAVGDPAQLGSVAAGGWFTHLVARADDLPGLTTVHRQAGAAMAPVRAALAALRADTAPAVRATLDRLAAAGHIHLADDVGTLLERAVADWYAERHQVRHGARTAASAPSRAAPDDAGATNRATPTTVHGEGDEMNSTSRQGRHGTGRAKAPRPAGVQMMAERHRDVEELNAAARALLVADGTLTGPVLRAAGREYQVGDEVITLTQAGHSLVPVGKPASAYIRTGTIGVVTAVHPADDPHARALEVHFPSKGTVVVPWKYLTHRFDDGRDGGLGHAYALTAAKAQGSTMDTARAVLPDDTSRPAAYVMLSRARVGLHAYVLSRADLTEHADDETWLPAGPDPDSPLDRLADRLARTRAERLATDHDPAATAAHALRRHHTLAELTALRLTDAHPGDQGDRPDRRPPRDRVATANDTDGAGGPDVARSAPHAPRFTPATPRPTSAGAGLPRQVLLRRAELATEAALRATAVTQPPPELLARIGPRPPSGPDRAAWDDAVIGLAIYHARHRADAPPHDPGPPPGAIHDDRRRDPWLRHHDQATHLAHGWATALPDEARARFHSPREALPLGRAIAGLHALLDHGHHPDELRAALRREPLIGVRTGAPILTRRVTDLCAAAGVDGSLYELPAPATAQHDWNTVSQLLDTAETNHLATRPTAALFAERDLLDDQPLRFADTPGITARTHAEATARRIRLEAALDRQTNQAHLRATAEPPRYLTDLLGPRPAGPATATWDTAAHRVEHYRHHRLGLPHGTPAAPDGADPARRALGERPANPAAADLYDQACQPGLDVGPPLPL</sequence>
<dbReference type="Gene3D" id="3.40.50.300">
    <property type="entry name" value="P-loop containing nucleotide triphosphate hydrolases"/>
    <property type="match status" value="2"/>
</dbReference>
<feature type="compositionally biased region" description="Basic and acidic residues" evidence="1">
    <location>
        <begin position="1130"/>
        <end position="1150"/>
    </location>
</feature>
<feature type="compositionally biased region" description="Low complexity" evidence="1">
    <location>
        <begin position="842"/>
        <end position="858"/>
    </location>
</feature>
<feature type="compositionally biased region" description="Low complexity" evidence="1">
    <location>
        <begin position="1168"/>
        <end position="1182"/>
    </location>
</feature>
<feature type="compositionally biased region" description="Low complexity" evidence="1">
    <location>
        <begin position="183"/>
        <end position="193"/>
    </location>
</feature>
<comment type="caution">
    <text evidence="3">The sequence shown here is derived from an EMBL/GenBank/DDBJ whole genome shotgun (WGS) entry which is preliminary data.</text>
</comment>
<proteinExistence type="predicted"/>
<feature type="region of interest" description="Disordered" evidence="1">
    <location>
        <begin position="839"/>
        <end position="895"/>
    </location>
</feature>
<dbReference type="Pfam" id="PF13604">
    <property type="entry name" value="AAA_30"/>
    <property type="match status" value="1"/>
</dbReference>
<keyword evidence="4" id="KW-1185">Reference proteome</keyword>
<feature type="domain" description="TrwC relaxase" evidence="2">
    <location>
        <begin position="28"/>
        <end position="459"/>
    </location>
</feature>
<evidence type="ECO:0000259" key="2">
    <source>
        <dbReference type="Pfam" id="PF08751"/>
    </source>
</evidence>
<dbReference type="SUPFAM" id="SSF55464">
    <property type="entry name" value="Origin of replication-binding domain, RBD-like"/>
    <property type="match status" value="1"/>
</dbReference>
<feature type="compositionally biased region" description="Basic residues" evidence="1">
    <location>
        <begin position="880"/>
        <end position="890"/>
    </location>
</feature>
<feature type="region of interest" description="Disordered" evidence="1">
    <location>
        <begin position="1127"/>
        <end position="1188"/>
    </location>
</feature>
<feature type="region of interest" description="Disordered" evidence="1">
    <location>
        <begin position="1249"/>
        <end position="1269"/>
    </location>
</feature>
<dbReference type="Gene3D" id="2.30.30.940">
    <property type="match status" value="1"/>
</dbReference>
<dbReference type="NCBIfam" id="NF041492">
    <property type="entry name" value="MobF"/>
    <property type="match status" value="1"/>
</dbReference>
<dbReference type="EMBL" id="JAEACQ010000123">
    <property type="protein sequence ID" value="MBL7626189.1"/>
    <property type="molecule type" value="Genomic_DNA"/>
</dbReference>
<name>A0A937UJW3_9ACTN</name>
<dbReference type="SUPFAM" id="SSF52540">
    <property type="entry name" value="P-loop containing nucleoside triphosphate hydrolases"/>
    <property type="match status" value="2"/>
</dbReference>
<dbReference type="InterPro" id="IPR014862">
    <property type="entry name" value="TrwC"/>
</dbReference>
<dbReference type="CDD" id="cd18809">
    <property type="entry name" value="SF1_C_RecD"/>
    <property type="match status" value="1"/>
</dbReference>
<evidence type="ECO:0000313" key="4">
    <source>
        <dbReference type="Proteomes" id="UP000604475"/>
    </source>
</evidence>
<evidence type="ECO:0000313" key="3">
    <source>
        <dbReference type="EMBL" id="MBL7626189.1"/>
    </source>
</evidence>
<feature type="region of interest" description="Disordered" evidence="1">
    <location>
        <begin position="1489"/>
        <end position="1509"/>
    </location>
</feature>
<dbReference type="Proteomes" id="UP000604475">
    <property type="component" value="Unassembled WGS sequence"/>
</dbReference>
<protein>
    <submittedName>
        <fullName evidence="3">Relaxase domain-containing protein</fullName>
    </submittedName>
</protein>
<dbReference type="RefSeq" id="WP_202998683.1">
    <property type="nucleotide sequence ID" value="NZ_JADWYU010000142.1"/>
</dbReference>
<evidence type="ECO:0000256" key="1">
    <source>
        <dbReference type="SAM" id="MobiDB-lite"/>
    </source>
</evidence>
<feature type="region of interest" description="Disordered" evidence="1">
    <location>
        <begin position="170"/>
        <end position="217"/>
    </location>
</feature>
<gene>
    <name evidence="3" type="ORF">I7412_03160</name>
</gene>
<reference evidence="3" key="1">
    <citation type="submission" date="2020-12" db="EMBL/GenBank/DDBJ databases">
        <title>Genomic characterization of non-nitrogen-fixing Frankia strains.</title>
        <authorList>
            <person name="Carlos-Shanley C."/>
            <person name="Guerra T."/>
            <person name="Hahn D."/>
        </authorList>
    </citation>
    <scope>NUCLEOTIDE SEQUENCE</scope>
    <source>
        <strain evidence="3">CN6</strain>
    </source>
</reference>
<accession>A0A937UJW3</accession>
<dbReference type="InterPro" id="IPR027417">
    <property type="entry name" value="P-loop_NTPase"/>
</dbReference>
<organism evidence="3 4">
    <name type="scientific">Frankia nepalensis</name>
    <dbReference type="NCBI Taxonomy" id="1836974"/>
    <lineage>
        <taxon>Bacteria</taxon>
        <taxon>Bacillati</taxon>
        <taxon>Actinomycetota</taxon>
        <taxon>Actinomycetes</taxon>
        <taxon>Frankiales</taxon>
        <taxon>Frankiaceae</taxon>
        <taxon>Frankia</taxon>
    </lineage>
</organism>
<dbReference type="Pfam" id="PF08751">
    <property type="entry name" value="TrwC"/>
    <property type="match status" value="1"/>
</dbReference>